<dbReference type="Proteomes" id="UP000322245">
    <property type="component" value="Unassembled WGS sequence"/>
</dbReference>
<dbReference type="AlphaFoldDB" id="A0A5D3AYE2"/>
<accession>A0A5D3AYE2</accession>
<evidence type="ECO:0000313" key="2">
    <source>
        <dbReference type="Proteomes" id="UP000322245"/>
    </source>
</evidence>
<proteinExistence type="predicted"/>
<organism evidence="1 2">
    <name type="scientific">Cryptococcus floricola</name>
    <dbReference type="NCBI Taxonomy" id="2591691"/>
    <lineage>
        <taxon>Eukaryota</taxon>
        <taxon>Fungi</taxon>
        <taxon>Dikarya</taxon>
        <taxon>Basidiomycota</taxon>
        <taxon>Agaricomycotina</taxon>
        <taxon>Tremellomycetes</taxon>
        <taxon>Tremellales</taxon>
        <taxon>Cryptococcaceae</taxon>
        <taxon>Cryptococcus</taxon>
    </lineage>
</organism>
<keyword evidence="2" id="KW-1185">Reference proteome</keyword>
<gene>
    <name evidence="1" type="ORF">B9479_004241</name>
</gene>
<name>A0A5D3AYE2_9TREE</name>
<sequence length="350" mass="40053">MPSLTPKRFARLHPVHHMILDFLAQSSPYLVLRLNKHHRLRIIPDLYHTFTITIKSLGAFDCGLTGKDPLLPLAINQAKVLRVVNTESAIFFEHFCPRDKKHGVFPSELKVVRVEFSWAVFRDGYFLRIRGRLGNVGKNTILEQVARSDHLAEALVHVDCGDKWAEHDRNDLLGITHLFGYYHGHIDIDTTIVLHAPNHGRIHFPLGDSGYLPSPFTLRLVLWSTPEKTDETHTGDPRLIPVPSPDVLKAFATFIAISTEDVEDLWPDILDEELEEGFVFPFYIEVVCSNASHVEQLARTLYRPNRPKAEGFAWPLRFRELNEEIVDHYDLWNNIRESSSSMPDDLSASK</sequence>
<dbReference type="Pfam" id="PF12586">
    <property type="entry name" value="DUF3760"/>
    <property type="match status" value="1"/>
</dbReference>
<reference evidence="1 2" key="1">
    <citation type="submission" date="2017-05" db="EMBL/GenBank/DDBJ databases">
        <title>The Genome Sequence of Tsuchiyaea wingfieldii DSM 27421.</title>
        <authorList>
            <person name="Cuomo C."/>
            <person name="Passer A."/>
            <person name="Billmyre B."/>
            <person name="Heitman J."/>
        </authorList>
    </citation>
    <scope>NUCLEOTIDE SEQUENCE [LARGE SCALE GENOMIC DNA]</scope>
    <source>
        <strain evidence="1 2">DSM 27421</strain>
    </source>
</reference>
<protein>
    <submittedName>
        <fullName evidence="1">Uncharacterized protein</fullName>
    </submittedName>
</protein>
<dbReference type="EMBL" id="NIDF01000046">
    <property type="protein sequence ID" value="TYJ55103.1"/>
    <property type="molecule type" value="Genomic_DNA"/>
</dbReference>
<evidence type="ECO:0000313" key="1">
    <source>
        <dbReference type="EMBL" id="TYJ55103.1"/>
    </source>
</evidence>
<dbReference type="InterPro" id="IPR022235">
    <property type="entry name" value="DUF3760"/>
</dbReference>
<comment type="caution">
    <text evidence="1">The sequence shown here is derived from an EMBL/GenBank/DDBJ whole genome shotgun (WGS) entry which is preliminary data.</text>
</comment>